<evidence type="ECO:0000313" key="2">
    <source>
        <dbReference type="Proteomes" id="UP000218811"/>
    </source>
</evidence>
<feature type="non-terminal residue" evidence="1">
    <location>
        <position position="1"/>
    </location>
</feature>
<dbReference type="OMA" id="MAVTIHY"/>
<name>A0A2H3JMF1_WOLCO</name>
<feature type="non-terminal residue" evidence="1">
    <location>
        <position position="72"/>
    </location>
</feature>
<gene>
    <name evidence="1" type="ORF">WOLCODRAFT_33260</name>
</gene>
<sequence length="72" mass="8180">LLYVGDDNLDNSDIPHRTKLKQLLTARFSELQESIASDAQNALGRVSFTSDLWTDHQLRGFMAITLHFCTKD</sequence>
<keyword evidence="2" id="KW-1185">Reference proteome</keyword>
<evidence type="ECO:0000313" key="1">
    <source>
        <dbReference type="EMBL" id="PCH38908.1"/>
    </source>
</evidence>
<reference evidence="1 2" key="1">
    <citation type="journal article" date="2012" name="Science">
        <title>The Paleozoic origin of enzymatic lignin decomposition reconstructed from 31 fungal genomes.</title>
        <authorList>
            <person name="Floudas D."/>
            <person name="Binder M."/>
            <person name="Riley R."/>
            <person name="Barry K."/>
            <person name="Blanchette R.A."/>
            <person name="Henrissat B."/>
            <person name="Martinez A.T."/>
            <person name="Otillar R."/>
            <person name="Spatafora J.W."/>
            <person name="Yadav J.S."/>
            <person name="Aerts A."/>
            <person name="Benoit I."/>
            <person name="Boyd A."/>
            <person name="Carlson A."/>
            <person name="Copeland A."/>
            <person name="Coutinho P.M."/>
            <person name="de Vries R.P."/>
            <person name="Ferreira P."/>
            <person name="Findley K."/>
            <person name="Foster B."/>
            <person name="Gaskell J."/>
            <person name="Glotzer D."/>
            <person name="Gorecki P."/>
            <person name="Heitman J."/>
            <person name="Hesse C."/>
            <person name="Hori C."/>
            <person name="Igarashi K."/>
            <person name="Jurgens J.A."/>
            <person name="Kallen N."/>
            <person name="Kersten P."/>
            <person name="Kohler A."/>
            <person name="Kuees U."/>
            <person name="Kumar T.K.A."/>
            <person name="Kuo A."/>
            <person name="LaButti K."/>
            <person name="Larrondo L.F."/>
            <person name="Lindquist E."/>
            <person name="Ling A."/>
            <person name="Lombard V."/>
            <person name="Lucas S."/>
            <person name="Lundell T."/>
            <person name="Martin R."/>
            <person name="McLaughlin D.J."/>
            <person name="Morgenstern I."/>
            <person name="Morin E."/>
            <person name="Murat C."/>
            <person name="Nagy L.G."/>
            <person name="Nolan M."/>
            <person name="Ohm R.A."/>
            <person name="Patyshakuliyeva A."/>
            <person name="Rokas A."/>
            <person name="Ruiz-Duenas F.J."/>
            <person name="Sabat G."/>
            <person name="Salamov A."/>
            <person name="Samejima M."/>
            <person name="Schmutz J."/>
            <person name="Slot J.C."/>
            <person name="St John F."/>
            <person name="Stenlid J."/>
            <person name="Sun H."/>
            <person name="Sun S."/>
            <person name="Syed K."/>
            <person name="Tsang A."/>
            <person name="Wiebenga A."/>
            <person name="Young D."/>
            <person name="Pisabarro A."/>
            <person name="Eastwood D.C."/>
            <person name="Martin F."/>
            <person name="Cullen D."/>
            <person name="Grigoriev I.V."/>
            <person name="Hibbett D.S."/>
        </authorList>
    </citation>
    <scope>NUCLEOTIDE SEQUENCE [LARGE SCALE GENOMIC DNA]</scope>
    <source>
        <strain evidence="1 2">MD-104</strain>
    </source>
</reference>
<protein>
    <recommendedName>
        <fullName evidence="3">HAT C-terminal dimerisation domain-containing protein</fullName>
    </recommendedName>
</protein>
<dbReference type="EMBL" id="KB467943">
    <property type="protein sequence ID" value="PCH38908.1"/>
    <property type="molecule type" value="Genomic_DNA"/>
</dbReference>
<proteinExistence type="predicted"/>
<dbReference type="STRING" id="742152.A0A2H3JMF1"/>
<accession>A0A2H3JMF1</accession>
<dbReference type="OrthoDB" id="2798374at2759"/>
<dbReference type="AlphaFoldDB" id="A0A2H3JMF1"/>
<evidence type="ECO:0008006" key="3">
    <source>
        <dbReference type="Google" id="ProtNLM"/>
    </source>
</evidence>
<organism evidence="1 2">
    <name type="scientific">Wolfiporia cocos (strain MD-104)</name>
    <name type="common">Brown rot fungus</name>
    <dbReference type="NCBI Taxonomy" id="742152"/>
    <lineage>
        <taxon>Eukaryota</taxon>
        <taxon>Fungi</taxon>
        <taxon>Dikarya</taxon>
        <taxon>Basidiomycota</taxon>
        <taxon>Agaricomycotina</taxon>
        <taxon>Agaricomycetes</taxon>
        <taxon>Polyporales</taxon>
        <taxon>Phaeolaceae</taxon>
        <taxon>Wolfiporia</taxon>
    </lineage>
</organism>
<dbReference type="Proteomes" id="UP000218811">
    <property type="component" value="Unassembled WGS sequence"/>
</dbReference>